<dbReference type="Proteomes" id="UP000887579">
    <property type="component" value="Unplaced"/>
</dbReference>
<evidence type="ECO:0000313" key="1">
    <source>
        <dbReference type="Proteomes" id="UP000887579"/>
    </source>
</evidence>
<evidence type="ECO:0000313" key="2">
    <source>
        <dbReference type="WBParaSite" id="ES5_v2.g12016.t1"/>
    </source>
</evidence>
<proteinExistence type="predicted"/>
<protein>
    <submittedName>
        <fullName evidence="2">Uncharacterized protein</fullName>
    </submittedName>
</protein>
<name>A0AC34F4N0_9BILA</name>
<dbReference type="WBParaSite" id="ES5_v2.g12016.t1">
    <property type="protein sequence ID" value="ES5_v2.g12016.t1"/>
    <property type="gene ID" value="ES5_v2.g12016"/>
</dbReference>
<sequence length="293" mass="32493">MFRQLITLFIFFLIIDSKSVTKPPAFQDFLLKSNENHTMESSYDLSTAMQSLDGIYLSSTNLMPTSRMPSPSSQKSLSEGSTTTMNSATESALLASSSPPSTSSSSSLSTPILLTTTISSIEMTSSAPVLTDIKGICLYAYESCFSQWSAEIYNESSIASFCDYSFYKGNACMKEKTNNISFTPRNASKPFYPLLECTRMLSNNSNSDIQPLKQLSWNFLSYCIANSPTNTSNPECFKHVEQNCSNPLSSKCTSVCINYIFDEADYSYDSETTDSSSSRIMLSIWVLLITFLF</sequence>
<accession>A0AC34F4N0</accession>
<reference evidence="2" key="1">
    <citation type="submission" date="2022-11" db="UniProtKB">
        <authorList>
            <consortium name="WormBaseParasite"/>
        </authorList>
    </citation>
    <scope>IDENTIFICATION</scope>
</reference>
<organism evidence="1 2">
    <name type="scientific">Panagrolaimus sp. ES5</name>
    <dbReference type="NCBI Taxonomy" id="591445"/>
    <lineage>
        <taxon>Eukaryota</taxon>
        <taxon>Metazoa</taxon>
        <taxon>Ecdysozoa</taxon>
        <taxon>Nematoda</taxon>
        <taxon>Chromadorea</taxon>
        <taxon>Rhabditida</taxon>
        <taxon>Tylenchina</taxon>
        <taxon>Panagrolaimomorpha</taxon>
        <taxon>Panagrolaimoidea</taxon>
        <taxon>Panagrolaimidae</taxon>
        <taxon>Panagrolaimus</taxon>
    </lineage>
</organism>